<dbReference type="PANTHER" id="PTHR38031:SF1">
    <property type="entry name" value="SULFUR CARRIER PROTEIN CYSO"/>
    <property type="match status" value="1"/>
</dbReference>
<reference evidence="2" key="1">
    <citation type="submission" date="2023-07" db="EMBL/GenBank/DDBJ databases">
        <title>30 novel species of actinomycetes from the DSMZ collection.</title>
        <authorList>
            <person name="Nouioui I."/>
        </authorList>
    </citation>
    <scope>NUCLEOTIDE SEQUENCE [LARGE SCALE GENOMIC DNA]</scope>
    <source>
        <strain evidence="2">DSM 44743</strain>
    </source>
</reference>
<dbReference type="EMBL" id="JAVREP010000006">
    <property type="protein sequence ID" value="MDT0328913.1"/>
    <property type="molecule type" value="Genomic_DNA"/>
</dbReference>
<proteinExistence type="predicted"/>
<dbReference type="InterPro" id="IPR052045">
    <property type="entry name" value="Sulfur_Carrier/Prot_Modifier"/>
</dbReference>
<dbReference type="InterPro" id="IPR016155">
    <property type="entry name" value="Mopterin_synth/thiamin_S_b"/>
</dbReference>
<dbReference type="Gene3D" id="3.10.20.30">
    <property type="match status" value="1"/>
</dbReference>
<dbReference type="InterPro" id="IPR054834">
    <property type="entry name" value="SAMP1_3"/>
</dbReference>
<gene>
    <name evidence="1" type="ORF">RM479_10880</name>
</gene>
<dbReference type="InterPro" id="IPR012675">
    <property type="entry name" value="Beta-grasp_dom_sf"/>
</dbReference>
<sequence length="91" mass="9653">MSASVRVPTILRTYTDDAAEVTAQGGTLAEILDDLEANHPGIRARILDDNGKVRRFVNVYVGDEDVRFAKGLQTEIADGANISIIPAVAGG</sequence>
<evidence type="ECO:0000313" key="1">
    <source>
        <dbReference type="EMBL" id="MDT0328913.1"/>
    </source>
</evidence>
<comment type="caution">
    <text evidence="1">The sequence shown here is derived from an EMBL/GenBank/DDBJ whole genome shotgun (WGS) entry which is preliminary data.</text>
</comment>
<organism evidence="1 2">
    <name type="scientific">Nocardiopsis lambiniae</name>
    <dbReference type="NCBI Taxonomy" id="3075539"/>
    <lineage>
        <taxon>Bacteria</taxon>
        <taxon>Bacillati</taxon>
        <taxon>Actinomycetota</taxon>
        <taxon>Actinomycetes</taxon>
        <taxon>Streptosporangiales</taxon>
        <taxon>Nocardiopsidaceae</taxon>
        <taxon>Nocardiopsis</taxon>
    </lineage>
</organism>
<dbReference type="Proteomes" id="UP001183390">
    <property type="component" value="Unassembled WGS sequence"/>
</dbReference>
<dbReference type="RefSeq" id="WP_274808360.1">
    <property type="nucleotide sequence ID" value="NZ_JAVREP010000006.1"/>
</dbReference>
<dbReference type="SUPFAM" id="SSF54285">
    <property type="entry name" value="MoaD/ThiS"/>
    <property type="match status" value="1"/>
</dbReference>
<dbReference type="PANTHER" id="PTHR38031">
    <property type="entry name" value="SULFUR CARRIER PROTEIN SLR0821-RELATED"/>
    <property type="match status" value="1"/>
</dbReference>
<name>A0ABU2M8C1_9ACTN</name>
<dbReference type="Pfam" id="PF02597">
    <property type="entry name" value="ThiS"/>
    <property type="match status" value="1"/>
</dbReference>
<dbReference type="InterPro" id="IPR003749">
    <property type="entry name" value="ThiS/MoaD-like"/>
</dbReference>
<keyword evidence="2" id="KW-1185">Reference proteome</keyword>
<dbReference type="NCBIfam" id="NF041918">
    <property type="entry name" value="SAMP1"/>
    <property type="match status" value="1"/>
</dbReference>
<protein>
    <submittedName>
        <fullName evidence="1">Ubiquitin-like small modifier protein 1</fullName>
    </submittedName>
</protein>
<evidence type="ECO:0000313" key="2">
    <source>
        <dbReference type="Proteomes" id="UP001183390"/>
    </source>
</evidence>
<accession>A0ABU2M8C1</accession>